<dbReference type="GO" id="GO:0006508">
    <property type="term" value="P:proteolysis"/>
    <property type="evidence" value="ECO:0007669"/>
    <property type="project" value="InterPro"/>
</dbReference>
<comment type="caution">
    <text evidence="3">The sequence shown here is derived from an EMBL/GenBank/DDBJ whole genome shotgun (WGS) entry which is preliminary data.</text>
</comment>
<proteinExistence type="predicted"/>
<protein>
    <submittedName>
        <fullName evidence="3">Uncharacterized protein</fullName>
    </submittedName>
</protein>
<gene>
    <name evidence="3" type="ORF">C8A03DRAFT_18123</name>
</gene>
<dbReference type="AlphaFoldDB" id="A0AAN7H8F6"/>
<evidence type="ECO:0000256" key="1">
    <source>
        <dbReference type="SAM" id="MobiDB-lite"/>
    </source>
</evidence>
<evidence type="ECO:0000313" key="3">
    <source>
        <dbReference type="EMBL" id="KAK4235082.1"/>
    </source>
</evidence>
<sequence length="315" mass="34745">MHRPWILNQLLSFVLLALVCPFPAQGTKTRKDLCGVSMHARDFPDRGSFSAVEATFTVPQVAYDPIYDPAVTGKHHQNASYFPYVNNCVALCCGDDCSTRLSAGVQAFSLAGVDSFTASIVFQIGPVFAPETIRDERFQFNSSDTVWVRLEILQPQLARITFTKFQQSDSTNHTIRVEIGIAQSPEGDPIASISTSGLGQQDKPWLSRGEQGVPTPSLCGDSAWWYVSDMFDAGESAERPERLPRFSPVLIANHGLEASNGQGTISWPSNLVWSGEARFWNMVRDEGGKTEELCRIRGFVDSGMTLVQSSNPWMV</sequence>
<name>A0AAN7H8F6_9PEZI</name>
<dbReference type="Gene3D" id="2.60.120.700">
    <property type="entry name" value="Peptidase G1"/>
    <property type="match status" value="1"/>
</dbReference>
<dbReference type="InterPro" id="IPR038656">
    <property type="entry name" value="Peptidase_G1_sf"/>
</dbReference>
<keyword evidence="2" id="KW-0732">Signal</keyword>
<dbReference type="Proteomes" id="UP001303760">
    <property type="component" value="Unassembled WGS sequence"/>
</dbReference>
<dbReference type="EMBL" id="MU860299">
    <property type="protein sequence ID" value="KAK4235082.1"/>
    <property type="molecule type" value="Genomic_DNA"/>
</dbReference>
<organism evidence="3 4">
    <name type="scientific">Achaetomium macrosporum</name>
    <dbReference type="NCBI Taxonomy" id="79813"/>
    <lineage>
        <taxon>Eukaryota</taxon>
        <taxon>Fungi</taxon>
        <taxon>Dikarya</taxon>
        <taxon>Ascomycota</taxon>
        <taxon>Pezizomycotina</taxon>
        <taxon>Sordariomycetes</taxon>
        <taxon>Sordariomycetidae</taxon>
        <taxon>Sordariales</taxon>
        <taxon>Chaetomiaceae</taxon>
        <taxon>Achaetomium</taxon>
    </lineage>
</organism>
<reference evidence="3" key="2">
    <citation type="submission" date="2023-05" db="EMBL/GenBank/DDBJ databases">
        <authorList>
            <consortium name="Lawrence Berkeley National Laboratory"/>
            <person name="Steindorff A."/>
            <person name="Hensen N."/>
            <person name="Bonometti L."/>
            <person name="Westerberg I."/>
            <person name="Brannstrom I.O."/>
            <person name="Guillou S."/>
            <person name="Cros-Aarteil S."/>
            <person name="Calhoun S."/>
            <person name="Haridas S."/>
            <person name="Kuo A."/>
            <person name="Mondo S."/>
            <person name="Pangilinan J."/>
            <person name="Riley R."/>
            <person name="Labutti K."/>
            <person name="Andreopoulos B."/>
            <person name="Lipzen A."/>
            <person name="Chen C."/>
            <person name="Yanf M."/>
            <person name="Daum C."/>
            <person name="Ng V."/>
            <person name="Clum A."/>
            <person name="Ohm R."/>
            <person name="Martin F."/>
            <person name="Silar P."/>
            <person name="Natvig D."/>
            <person name="Lalanne C."/>
            <person name="Gautier V."/>
            <person name="Ament-Velasquez S.L."/>
            <person name="Kruys A."/>
            <person name="Hutchinson M.I."/>
            <person name="Powell A.J."/>
            <person name="Barry K."/>
            <person name="Miller A.N."/>
            <person name="Grigoriev I.V."/>
            <person name="Debuchy R."/>
            <person name="Gladieux P."/>
            <person name="Thoren M.H."/>
            <person name="Johannesson H."/>
        </authorList>
    </citation>
    <scope>NUCLEOTIDE SEQUENCE</scope>
    <source>
        <strain evidence="3">CBS 532.94</strain>
    </source>
</reference>
<dbReference type="InterPro" id="IPR000250">
    <property type="entry name" value="Peptidase_G1"/>
</dbReference>
<feature type="chain" id="PRO_5043002443" evidence="2">
    <location>
        <begin position="27"/>
        <end position="315"/>
    </location>
</feature>
<feature type="region of interest" description="Disordered" evidence="1">
    <location>
        <begin position="186"/>
        <end position="214"/>
    </location>
</feature>
<evidence type="ECO:0000313" key="4">
    <source>
        <dbReference type="Proteomes" id="UP001303760"/>
    </source>
</evidence>
<keyword evidence="4" id="KW-1185">Reference proteome</keyword>
<evidence type="ECO:0000256" key="2">
    <source>
        <dbReference type="SAM" id="SignalP"/>
    </source>
</evidence>
<reference evidence="3" key="1">
    <citation type="journal article" date="2023" name="Mol. Phylogenet. Evol.">
        <title>Genome-scale phylogeny and comparative genomics of the fungal order Sordariales.</title>
        <authorList>
            <person name="Hensen N."/>
            <person name="Bonometti L."/>
            <person name="Westerberg I."/>
            <person name="Brannstrom I.O."/>
            <person name="Guillou S."/>
            <person name="Cros-Aarteil S."/>
            <person name="Calhoun S."/>
            <person name="Haridas S."/>
            <person name="Kuo A."/>
            <person name="Mondo S."/>
            <person name="Pangilinan J."/>
            <person name="Riley R."/>
            <person name="LaButti K."/>
            <person name="Andreopoulos B."/>
            <person name="Lipzen A."/>
            <person name="Chen C."/>
            <person name="Yan M."/>
            <person name="Daum C."/>
            <person name="Ng V."/>
            <person name="Clum A."/>
            <person name="Steindorff A."/>
            <person name="Ohm R.A."/>
            <person name="Martin F."/>
            <person name="Silar P."/>
            <person name="Natvig D.O."/>
            <person name="Lalanne C."/>
            <person name="Gautier V."/>
            <person name="Ament-Velasquez S.L."/>
            <person name="Kruys A."/>
            <person name="Hutchinson M.I."/>
            <person name="Powell A.J."/>
            <person name="Barry K."/>
            <person name="Miller A.N."/>
            <person name="Grigoriev I.V."/>
            <person name="Debuchy R."/>
            <person name="Gladieux P."/>
            <person name="Hiltunen Thoren M."/>
            <person name="Johannesson H."/>
        </authorList>
    </citation>
    <scope>NUCLEOTIDE SEQUENCE</scope>
    <source>
        <strain evidence="3">CBS 532.94</strain>
    </source>
</reference>
<dbReference type="GO" id="GO:0070007">
    <property type="term" value="F:glutamic-type endopeptidase activity"/>
    <property type="evidence" value="ECO:0007669"/>
    <property type="project" value="InterPro"/>
</dbReference>
<accession>A0AAN7H8F6</accession>
<feature type="signal peptide" evidence="2">
    <location>
        <begin position="1"/>
        <end position="26"/>
    </location>
</feature>
<dbReference type="Pfam" id="PF01828">
    <property type="entry name" value="Peptidase_A4"/>
    <property type="match status" value="1"/>
</dbReference>